<proteinExistence type="predicted"/>
<organism evidence="4 5">
    <name type="scientific">Chelydra serpentina</name>
    <name type="common">Snapping turtle</name>
    <name type="synonym">Testudo serpentina</name>
    <dbReference type="NCBI Taxonomy" id="8475"/>
    <lineage>
        <taxon>Eukaryota</taxon>
        <taxon>Metazoa</taxon>
        <taxon>Chordata</taxon>
        <taxon>Craniata</taxon>
        <taxon>Vertebrata</taxon>
        <taxon>Euteleostomi</taxon>
        <taxon>Archelosauria</taxon>
        <taxon>Testudinata</taxon>
        <taxon>Testudines</taxon>
        <taxon>Cryptodira</taxon>
        <taxon>Durocryptodira</taxon>
        <taxon>Americhelydia</taxon>
        <taxon>Chelydroidea</taxon>
        <taxon>Chelydridae</taxon>
        <taxon>Chelydra</taxon>
    </lineage>
</organism>
<evidence type="ECO:0000256" key="1">
    <source>
        <dbReference type="ARBA" id="ARBA00022553"/>
    </source>
</evidence>
<evidence type="ECO:0000313" key="5">
    <source>
        <dbReference type="Proteomes" id="UP000765507"/>
    </source>
</evidence>
<reference evidence="4 5" key="1">
    <citation type="journal article" date="2020" name="G3 (Bethesda)">
        <title>Draft Genome of the Common Snapping Turtle, Chelydra serpentina, a Model for Phenotypic Plasticity in Reptiles.</title>
        <authorList>
            <person name="Das D."/>
            <person name="Singh S.K."/>
            <person name="Bierstedt J."/>
            <person name="Erickson A."/>
            <person name="Galli G.L.J."/>
            <person name="Crossley D.A. 2nd"/>
            <person name="Rhen T."/>
        </authorList>
    </citation>
    <scope>NUCLEOTIDE SEQUENCE [LARGE SCALE GENOMIC DNA]</scope>
    <source>
        <strain evidence="4">KW</strain>
    </source>
</reference>
<dbReference type="PROSITE" id="PS50209">
    <property type="entry name" value="CARD"/>
    <property type="match status" value="1"/>
</dbReference>
<dbReference type="PANTHER" id="PTHR14559:SF1">
    <property type="entry name" value="CASPASE RECRUITMENT DOMAIN-CONTAINING PROTEIN 14"/>
    <property type="match status" value="1"/>
</dbReference>
<evidence type="ECO:0000259" key="3">
    <source>
        <dbReference type="PROSITE" id="PS50209"/>
    </source>
</evidence>
<dbReference type="PANTHER" id="PTHR14559">
    <property type="entry name" value="CASPASE RECRUITMENT DOMAIN FAMILY"/>
    <property type="match status" value="1"/>
</dbReference>
<protein>
    <submittedName>
        <fullName evidence="4">Caspase recruitment domain family member 14</fullName>
    </submittedName>
</protein>
<dbReference type="Proteomes" id="UP000765507">
    <property type="component" value="Unassembled WGS sequence"/>
</dbReference>
<comment type="caution">
    <text evidence="4">The sequence shown here is derived from an EMBL/GenBank/DDBJ whole genome shotgun (WGS) entry which is preliminary data.</text>
</comment>
<feature type="domain" description="CARD" evidence="3">
    <location>
        <begin position="35"/>
        <end position="127"/>
    </location>
</feature>
<dbReference type="Pfam" id="PF00619">
    <property type="entry name" value="CARD"/>
    <property type="match status" value="1"/>
</dbReference>
<dbReference type="SUPFAM" id="SSF47986">
    <property type="entry name" value="DEATH domain"/>
    <property type="match status" value="1"/>
</dbReference>
<keyword evidence="1" id="KW-0597">Phosphoprotein</keyword>
<dbReference type="OrthoDB" id="8868836at2759"/>
<dbReference type="InterPro" id="IPR001315">
    <property type="entry name" value="CARD"/>
</dbReference>
<name>A0A8T1T5V6_CHESE</name>
<dbReference type="AlphaFoldDB" id="A0A8T1T5V6"/>
<evidence type="ECO:0000256" key="2">
    <source>
        <dbReference type="ARBA" id="ARBA00023054"/>
    </source>
</evidence>
<dbReference type="GO" id="GO:0005737">
    <property type="term" value="C:cytoplasm"/>
    <property type="evidence" value="ECO:0007669"/>
    <property type="project" value="TreeGrafter"/>
</dbReference>
<sequence>RECGALLLPHGRLPRPSIPAMAGSCQADTELRDLDEEQLWEILESHRYRIVRSTCPNRLTPYLRQAKVLDQLDEEEVLHGPQFTNSAMRVGHMLDLLKTRGKNGALAFLESLKLHNPDTYTLITGLEPS</sequence>
<gene>
    <name evidence="4" type="ORF">G0U57_011145</name>
</gene>
<keyword evidence="2" id="KW-0175">Coiled coil</keyword>
<dbReference type="GO" id="GO:0050700">
    <property type="term" value="F:CARD domain binding"/>
    <property type="evidence" value="ECO:0007669"/>
    <property type="project" value="TreeGrafter"/>
</dbReference>
<evidence type="ECO:0000313" key="4">
    <source>
        <dbReference type="EMBL" id="KAG6936862.1"/>
    </source>
</evidence>
<dbReference type="Gene3D" id="1.10.533.10">
    <property type="entry name" value="Death Domain, Fas"/>
    <property type="match status" value="1"/>
</dbReference>
<feature type="non-terminal residue" evidence="4">
    <location>
        <position position="129"/>
    </location>
</feature>
<dbReference type="InterPro" id="IPR011029">
    <property type="entry name" value="DEATH-like_dom_sf"/>
</dbReference>
<dbReference type="GO" id="GO:0042981">
    <property type="term" value="P:regulation of apoptotic process"/>
    <property type="evidence" value="ECO:0007669"/>
    <property type="project" value="InterPro"/>
</dbReference>
<keyword evidence="5" id="KW-1185">Reference proteome</keyword>
<dbReference type="FunFam" id="1.10.533.10:FF:000003">
    <property type="entry name" value="Caspase recruitment domain family, member 11"/>
    <property type="match status" value="1"/>
</dbReference>
<dbReference type="EMBL" id="JAHGAV010000029">
    <property type="protein sequence ID" value="KAG6936862.1"/>
    <property type="molecule type" value="Genomic_DNA"/>
</dbReference>
<accession>A0A8T1T5V6</accession>
<feature type="non-terminal residue" evidence="4">
    <location>
        <position position="1"/>
    </location>
</feature>